<accession>A0A7J5XD14</accession>
<keyword evidence="3" id="KW-1185">Reference proteome</keyword>
<gene>
    <name evidence="2" type="ORF">F7725_025402</name>
</gene>
<protein>
    <submittedName>
        <fullName evidence="2">Uncharacterized protein</fullName>
    </submittedName>
</protein>
<feature type="region of interest" description="Disordered" evidence="1">
    <location>
        <begin position="60"/>
        <end position="107"/>
    </location>
</feature>
<dbReference type="AlphaFoldDB" id="A0A7J5XD14"/>
<name>A0A7J5XD14_DISMA</name>
<proteinExistence type="predicted"/>
<sequence>MNKDGKVSDLMWDLVQQDGEGGDGAHRRTDQERRSDGQAVSEVMCEVSCKVQCPHKLLHNQEGYDPTENPQTHGHRVTVGSPCAGRGQETQEQDEERGRTDQQGCSDSLRTGMRDLFCIIVIKL</sequence>
<comment type="caution">
    <text evidence="2">The sequence shown here is derived from an EMBL/GenBank/DDBJ whole genome shotgun (WGS) entry which is preliminary data.</text>
</comment>
<feature type="region of interest" description="Disordered" evidence="1">
    <location>
        <begin position="1"/>
        <end position="39"/>
    </location>
</feature>
<dbReference type="Proteomes" id="UP000518266">
    <property type="component" value="Unassembled WGS sequence"/>
</dbReference>
<dbReference type="EMBL" id="JAAKFY010000026">
    <property type="protein sequence ID" value="KAF3834198.1"/>
    <property type="molecule type" value="Genomic_DNA"/>
</dbReference>
<reference evidence="2 3" key="1">
    <citation type="submission" date="2020-03" db="EMBL/GenBank/DDBJ databases">
        <title>Dissostichus mawsoni Genome sequencing and assembly.</title>
        <authorList>
            <person name="Park H."/>
        </authorList>
    </citation>
    <scope>NUCLEOTIDE SEQUENCE [LARGE SCALE GENOMIC DNA]</scope>
    <source>
        <strain evidence="2">DM0001</strain>
        <tissue evidence="2">Muscle</tissue>
    </source>
</reference>
<evidence type="ECO:0000256" key="1">
    <source>
        <dbReference type="SAM" id="MobiDB-lite"/>
    </source>
</evidence>
<evidence type="ECO:0000313" key="3">
    <source>
        <dbReference type="Proteomes" id="UP000518266"/>
    </source>
</evidence>
<feature type="compositionally biased region" description="Basic and acidic residues" evidence="1">
    <location>
        <begin position="23"/>
        <end position="36"/>
    </location>
</feature>
<organism evidence="2 3">
    <name type="scientific">Dissostichus mawsoni</name>
    <name type="common">Antarctic cod</name>
    <dbReference type="NCBI Taxonomy" id="36200"/>
    <lineage>
        <taxon>Eukaryota</taxon>
        <taxon>Metazoa</taxon>
        <taxon>Chordata</taxon>
        <taxon>Craniata</taxon>
        <taxon>Vertebrata</taxon>
        <taxon>Euteleostomi</taxon>
        <taxon>Actinopterygii</taxon>
        <taxon>Neopterygii</taxon>
        <taxon>Teleostei</taxon>
        <taxon>Neoteleostei</taxon>
        <taxon>Acanthomorphata</taxon>
        <taxon>Eupercaria</taxon>
        <taxon>Perciformes</taxon>
        <taxon>Notothenioidei</taxon>
        <taxon>Nototheniidae</taxon>
        <taxon>Dissostichus</taxon>
    </lineage>
</organism>
<evidence type="ECO:0000313" key="2">
    <source>
        <dbReference type="EMBL" id="KAF3834198.1"/>
    </source>
</evidence>